<keyword evidence="2" id="KW-1185">Reference proteome</keyword>
<organism evidence="1 2">
    <name type="scientific">Mesorhizobium alhagi CCNWXJ12-2</name>
    <dbReference type="NCBI Taxonomy" id="1107882"/>
    <lineage>
        <taxon>Bacteria</taxon>
        <taxon>Pseudomonadati</taxon>
        <taxon>Pseudomonadota</taxon>
        <taxon>Alphaproteobacteria</taxon>
        <taxon>Hyphomicrobiales</taxon>
        <taxon>Phyllobacteriaceae</taxon>
        <taxon>Allomesorhizobium</taxon>
    </lineage>
</organism>
<dbReference type="Proteomes" id="UP000003250">
    <property type="component" value="Unassembled WGS sequence"/>
</dbReference>
<proteinExistence type="predicted"/>
<dbReference type="PATRIC" id="fig|1107882.3.peg.2531"/>
<evidence type="ECO:0000313" key="1">
    <source>
        <dbReference type="EMBL" id="EHK56862.1"/>
    </source>
</evidence>
<dbReference type="AlphaFoldDB" id="H0HR00"/>
<dbReference type="OrthoDB" id="8802112at2"/>
<sequence length="78" mass="8335">MIRWKANFKGQEVVGIGLEAGNIERLMNGEPVRVPAASMGLPFDILIHYGRDKDALVAELESLGAPLPEPKPIPDGGA</sequence>
<name>H0HR00_9HYPH</name>
<protein>
    <submittedName>
        <fullName evidence="1">Uncharacterized protein</fullName>
    </submittedName>
</protein>
<evidence type="ECO:0000313" key="2">
    <source>
        <dbReference type="Proteomes" id="UP000003250"/>
    </source>
</evidence>
<accession>H0HR00</accession>
<dbReference type="RefSeq" id="WP_008836210.1">
    <property type="nucleotide sequence ID" value="NZ_AHAM01000097.1"/>
</dbReference>
<reference evidence="1 2" key="1">
    <citation type="journal article" date="2012" name="J. Bacteriol.">
        <title>Draft Genome Sequence of Mesorhizobium alhagi CCNWXJ12-2T, a Novel Salt-Resistant Species Isolated from the Desert of Northwestern China.</title>
        <authorList>
            <person name="Zhou M."/>
            <person name="Chen W."/>
            <person name="Chen H."/>
            <person name="Wei G."/>
        </authorList>
    </citation>
    <scope>NUCLEOTIDE SEQUENCE [LARGE SCALE GENOMIC DNA]</scope>
    <source>
        <strain evidence="1 2">CCNWXJ12-2</strain>
    </source>
</reference>
<gene>
    <name evidence="1" type="ORF">MAXJ12_12912</name>
</gene>
<dbReference type="EMBL" id="AHAM01000097">
    <property type="protein sequence ID" value="EHK56862.1"/>
    <property type="molecule type" value="Genomic_DNA"/>
</dbReference>